<dbReference type="InterPro" id="IPR020051">
    <property type="entry name" value="SagB-type_dehydrogenase"/>
</dbReference>
<evidence type="ECO:0000313" key="3">
    <source>
        <dbReference type="Proteomes" id="UP001596298"/>
    </source>
</evidence>
<gene>
    <name evidence="2" type="ORF">ACFQDH_15830</name>
</gene>
<comment type="caution">
    <text evidence="2">The sequence shown here is derived from an EMBL/GenBank/DDBJ whole genome shotgun (WGS) entry which is preliminary data.</text>
</comment>
<organism evidence="2 3">
    <name type="scientific">Flexivirga alba</name>
    <dbReference type="NCBI Taxonomy" id="702742"/>
    <lineage>
        <taxon>Bacteria</taxon>
        <taxon>Bacillati</taxon>
        <taxon>Actinomycetota</taxon>
        <taxon>Actinomycetes</taxon>
        <taxon>Micrococcales</taxon>
        <taxon>Dermacoccaceae</taxon>
        <taxon>Flexivirga</taxon>
    </lineage>
</organism>
<keyword evidence="3" id="KW-1185">Reference proteome</keyword>
<dbReference type="InterPro" id="IPR052544">
    <property type="entry name" value="Bacteriocin_Proc_Enz"/>
</dbReference>
<evidence type="ECO:0000259" key="1">
    <source>
        <dbReference type="Pfam" id="PF00881"/>
    </source>
</evidence>
<dbReference type="EMBL" id="JBHSWH010000001">
    <property type="protein sequence ID" value="MFC6706685.1"/>
    <property type="molecule type" value="Genomic_DNA"/>
</dbReference>
<accession>A0ABW2AIN6</accession>
<dbReference type="Gene3D" id="3.40.109.10">
    <property type="entry name" value="NADH Oxidase"/>
    <property type="match status" value="1"/>
</dbReference>
<dbReference type="Proteomes" id="UP001596298">
    <property type="component" value="Unassembled WGS sequence"/>
</dbReference>
<dbReference type="PANTHER" id="PTHR43745">
    <property type="entry name" value="NITROREDUCTASE MJ1384-RELATED"/>
    <property type="match status" value="1"/>
</dbReference>
<protein>
    <submittedName>
        <fullName evidence="2">SagB/ThcOx family dehydrogenase</fullName>
    </submittedName>
</protein>
<feature type="domain" description="Nitroreductase" evidence="1">
    <location>
        <begin position="82"/>
        <end position="267"/>
    </location>
</feature>
<dbReference type="InterPro" id="IPR000415">
    <property type="entry name" value="Nitroreductase-like"/>
</dbReference>
<name>A0ABW2AIN6_9MICO</name>
<evidence type="ECO:0000313" key="2">
    <source>
        <dbReference type="EMBL" id="MFC6706685.1"/>
    </source>
</evidence>
<dbReference type="CDD" id="cd02142">
    <property type="entry name" value="McbC_SagB-like_oxidoreductase"/>
    <property type="match status" value="1"/>
</dbReference>
<proteinExistence type="predicted"/>
<sequence length="274" mass="29869">MRVDEPSIDLIARRWDESPSDEFHVATRNTSTVKRFYKAHEIHYSAEVKELTASAPDAMSVGSPRNLDGDLIEPSMPLSEAIKSRSSERAFGERGLSQSCLRSLLFHASGVRTTTSLADGTPVFRRNVANSGNLGSCEVFIVVHEVQSLTSGIYHYDSLAGSLGLLKEGHFRTWLREYVLYQTELADAPLTVVLAGAAGRLKQKYGDRGYRLALIDAGHVSQNLYLVATALGLAITATAGFIDDELDRALGLDGLDYASLLVMAVGHRATLVRE</sequence>
<reference evidence="3" key="1">
    <citation type="journal article" date="2019" name="Int. J. Syst. Evol. Microbiol.">
        <title>The Global Catalogue of Microorganisms (GCM) 10K type strain sequencing project: providing services to taxonomists for standard genome sequencing and annotation.</title>
        <authorList>
            <consortium name="The Broad Institute Genomics Platform"/>
            <consortium name="The Broad Institute Genome Sequencing Center for Infectious Disease"/>
            <person name="Wu L."/>
            <person name="Ma J."/>
        </authorList>
    </citation>
    <scope>NUCLEOTIDE SEQUENCE [LARGE SCALE GENOMIC DNA]</scope>
    <source>
        <strain evidence="3">CCUG 58127</strain>
    </source>
</reference>
<dbReference type="SUPFAM" id="SSF55469">
    <property type="entry name" value="FMN-dependent nitroreductase-like"/>
    <property type="match status" value="1"/>
</dbReference>
<dbReference type="RefSeq" id="WP_382403377.1">
    <property type="nucleotide sequence ID" value="NZ_JBHSWH010000001.1"/>
</dbReference>
<dbReference type="InterPro" id="IPR029479">
    <property type="entry name" value="Nitroreductase"/>
</dbReference>
<dbReference type="Pfam" id="PF00881">
    <property type="entry name" value="Nitroreductase"/>
    <property type="match status" value="1"/>
</dbReference>
<dbReference type="PANTHER" id="PTHR43745:SF2">
    <property type="entry name" value="NITROREDUCTASE MJ1384-RELATED"/>
    <property type="match status" value="1"/>
</dbReference>
<dbReference type="NCBIfam" id="TIGR03605">
    <property type="entry name" value="antibiot_sagB"/>
    <property type="match status" value="1"/>
</dbReference>